<gene>
    <name evidence="1" type="ORF">RAG0_16395</name>
</gene>
<dbReference type="AlphaFoldDB" id="A0A1E1LRZ7"/>
<accession>A0A1E1LRZ7</accession>
<name>A0A1E1LRZ7_9HELO</name>
<protein>
    <submittedName>
        <fullName evidence="1">Uncharacterized protein</fullName>
    </submittedName>
</protein>
<sequence>MLPSGTSLVQWTDNWLRSSLRVLEIWDELGPIFCVWIFRSQKRAAPQVADPFKPTGA</sequence>
<proteinExistence type="predicted"/>
<dbReference type="Proteomes" id="UP000178912">
    <property type="component" value="Unassembled WGS sequence"/>
</dbReference>
<evidence type="ECO:0000313" key="2">
    <source>
        <dbReference type="Proteomes" id="UP000178912"/>
    </source>
</evidence>
<reference evidence="2" key="1">
    <citation type="submission" date="2016-03" db="EMBL/GenBank/DDBJ databases">
        <authorList>
            <person name="Guldener U."/>
        </authorList>
    </citation>
    <scope>NUCLEOTIDE SEQUENCE [LARGE SCALE GENOMIC DNA]</scope>
    <source>
        <strain evidence="2">04CH-RAC-A.6.1</strain>
    </source>
</reference>
<evidence type="ECO:0000313" key="1">
    <source>
        <dbReference type="EMBL" id="CZT12649.1"/>
    </source>
</evidence>
<dbReference type="EMBL" id="FJUX01000165">
    <property type="protein sequence ID" value="CZT12649.1"/>
    <property type="molecule type" value="Genomic_DNA"/>
</dbReference>
<keyword evidence="2" id="KW-1185">Reference proteome</keyword>
<organism evidence="1 2">
    <name type="scientific">Rhynchosporium agropyri</name>
    <dbReference type="NCBI Taxonomy" id="914238"/>
    <lineage>
        <taxon>Eukaryota</taxon>
        <taxon>Fungi</taxon>
        <taxon>Dikarya</taxon>
        <taxon>Ascomycota</taxon>
        <taxon>Pezizomycotina</taxon>
        <taxon>Leotiomycetes</taxon>
        <taxon>Helotiales</taxon>
        <taxon>Ploettnerulaceae</taxon>
        <taxon>Rhynchosporium</taxon>
    </lineage>
</organism>